<keyword evidence="10" id="KW-1185">Reference proteome</keyword>
<gene>
    <name evidence="9" type="ORF">FN976_26385</name>
</gene>
<dbReference type="Proteomes" id="UP000318199">
    <property type="component" value="Unassembled WGS sequence"/>
</dbReference>
<protein>
    <submittedName>
        <fullName evidence="9">Polymerase</fullName>
    </submittedName>
</protein>
<dbReference type="PANTHER" id="PTHR37422:SF21">
    <property type="entry name" value="EXOQ-LIKE PROTEIN"/>
    <property type="match status" value="1"/>
</dbReference>
<feature type="transmembrane region" description="Helical" evidence="5">
    <location>
        <begin position="61"/>
        <end position="80"/>
    </location>
</feature>
<dbReference type="EMBL" id="VOBQ01000025">
    <property type="protein sequence ID" value="TWO66645.1"/>
    <property type="molecule type" value="Genomic_DNA"/>
</dbReference>
<evidence type="ECO:0000256" key="2">
    <source>
        <dbReference type="ARBA" id="ARBA00022692"/>
    </source>
</evidence>
<evidence type="ECO:0000256" key="5">
    <source>
        <dbReference type="SAM" id="Phobius"/>
    </source>
</evidence>
<dbReference type="Pfam" id="PF15864">
    <property type="entry name" value="PglL_A"/>
    <property type="match status" value="1"/>
</dbReference>
<feature type="transmembrane region" description="Helical" evidence="5">
    <location>
        <begin position="407"/>
        <end position="425"/>
    </location>
</feature>
<evidence type="ECO:0000313" key="10">
    <source>
        <dbReference type="Proteomes" id="UP000318199"/>
    </source>
</evidence>
<keyword evidence="4 5" id="KW-0472">Membrane</keyword>
<feature type="transmembrane region" description="Helical" evidence="5">
    <location>
        <begin position="160"/>
        <end position="176"/>
    </location>
</feature>
<keyword evidence="2 5" id="KW-0812">Transmembrane</keyword>
<feature type="domain" description="O-antigen ligase-related" evidence="6">
    <location>
        <begin position="187"/>
        <end position="336"/>
    </location>
</feature>
<feature type="transmembrane region" description="Helical" evidence="5">
    <location>
        <begin position="229"/>
        <end position="249"/>
    </location>
</feature>
<dbReference type="InterPro" id="IPR021797">
    <property type="entry name" value="Wzy_C_2"/>
</dbReference>
<dbReference type="Pfam" id="PF11846">
    <property type="entry name" value="Wzy_C_2"/>
    <property type="match status" value="1"/>
</dbReference>
<feature type="transmembrane region" description="Helical" evidence="5">
    <location>
        <begin position="183"/>
        <end position="199"/>
    </location>
</feature>
<dbReference type="InterPro" id="IPR007016">
    <property type="entry name" value="O-antigen_ligase-rel_domated"/>
</dbReference>
<name>A0A562ZF80_9BURK</name>
<organism evidence="9 10">
    <name type="scientific">Caenimonas sedimenti</name>
    <dbReference type="NCBI Taxonomy" id="2596921"/>
    <lineage>
        <taxon>Bacteria</taxon>
        <taxon>Pseudomonadati</taxon>
        <taxon>Pseudomonadota</taxon>
        <taxon>Betaproteobacteria</taxon>
        <taxon>Burkholderiales</taxon>
        <taxon>Comamonadaceae</taxon>
        <taxon>Caenimonas</taxon>
    </lineage>
</organism>
<feature type="transmembrane region" description="Helical" evidence="5">
    <location>
        <begin position="359"/>
        <end position="378"/>
    </location>
</feature>
<dbReference type="InterPro" id="IPR031726">
    <property type="entry name" value="PglL_A"/>
</dbReference>
<evidence type="ECO:0000313" key="9">
    <source>
        <dbReference type="EMBL" id="TWO66645.1"/>
    </source>
</evidence>
<keyword evidence="3 5" id="KW-1133">Transmembrane helix</keyword>
<feature type="transmembrane region" description="Helical" evidence="5">
    <location>
        <begin position="86"/>
        <end position="105"/>
    </location>
</feature>
<dbReference type="OrthoDB" id="4448at2"/>
<feature type="domain" description="Virulence factor membrane-bound polymerase C-terminal" evidence="7">
    <location>
        <begin position="359"/>
        <end position="532"/>
    </location>
</feature>
<dbReference type="GO" id="GO:0016020">
    <property type="term" value="C:membrane"/>
    <property type="evidence" value="ECO:0007669"/>
    <property type="project" value="UniProtKB-SubCell"/>
</dbReference>
<evidence type="ECO:0000256" key="3">
    <source>
        <dbReference type="ARBA" id="ARBA00022989"/>
    </source>
</evidence>
<dbReference type="Pfam" id="PF04932">
    <property type="entry name" value="Wzy_C"/>
    <property type="match status" value="1"/>
</dbReference>
<feature type="transmembrane region" description="Helical" evidence="5">
    <location>
        <begin position="328"/>
        <end position="347"/>
    </location>
</feature>
<comment type="caution">
    <text evidence="9">The sequence shown here is derived from an EMBL/GenBank/DDBJ whole genome shotgun (WGS) entry which is preliminary data.</text>
</comment>
<dbReference type="RefSeq" id="WP_145896615.1">
    <property type="nucleotide sequence ID" value="NZ_VOBQ01000025.1"/>
</dbReference>
<evidence type="ECO:0000259" key="6">
    <source>
        <dbReference type="Pfam" id="PF04932"/>
    </source>
</evidence>
<evidence type="ECO:0000256" key="4">
    <source>
        <dbReference type="ARBA" id="ARBA00023136"/>
    </source>
</evidence>
<proteinExistence type="predicted"/>
<dbReference type="InterPro" id="IPR051533">
    <property type="entry name" value="WaaL-like"/>
</dbReference>
<evidence type="ECO:0000259" key="8">
    <source>
        <dbReference type="Pfam" id="PF15864"/>
    </source>
</evidence>
<reference evidence="9 10" key="1">
    <citation type="submission" date="2019-07" db="EMBL/GenBank/DDBJ databases">
        <title>Caenimonas sedimenti sp. nov., isolated from activated sludge.</title>
        <authorList>
            <person name="Xu J."/>
        </authorList>
    </citation>
    <scope>NUCLEOTIDE SEQUENCE [LARGE SCALE GENOMIC DNA]</scope>
    <source>
        <strain evidence="9 10">HX-9-20</strain>
    </source>
</reference>
<feature type="domain" description="Protein glycosylation ligase" evidence="8">
    <location>
        <begin position="151"/>
        <end position="174"/>
    </location>
</feature>
<comment type="subcellular location">
    <subcellularLocation>
        <location evidence="1">Membrane</location>
        <topology evidence="1">Multi-pass membrane protein</topology>
    </subcellularLocation>
</comment>
<dbReference type="AlphaFoldDB" id="A0A562ZF80"/>
<evidence type="ECO:0000259" key="7">
    <source>
        <dbReference type="Pfam" id="PF11846"/>
    </source>
</evidence>
<evidence type="ECO:0000256" key="1">
    <source>
        <dbReference type="ARBA" id="ARBA00004141"/>
    </source>
</evidence>
<dbReference type="PANTHER" id="PTHR37422">
    <property type="entry name" value="TEICHURONIC ACID BIOSYNTHESIS PROTEIN TUAE"/>
    <property type="match status" value="1"/>
</dbReference>
<accession>A0A562ZF80</accession>
<sequence length="538" mass="58219">MNEPSRPWPGPVRTLAAGALLVLPWLNPFAPGPSPAVEPWLVTFACVLVLRWRFAGAAVAFPWRAGLALFAAWAVLRSGVTLDTVALAGGLLLMVLAAGVAVEWARAGRVHWIAGAWLAAAFASTAVALLQYFGADALLAPWVSLSPAGEAYANLRQRNQFASLTVIGTAAAWWFLREGRGRWFAWAAIVLLAVGNAATTSRTGLLQLALLAALGVLWPGPARLKAVRAGVVALASYTAAALLLPLLLVQAGGPLRARLWERTAEIASCSSRSVLWSNVSELVAQRPWLGWGWGELDHAHFVNLYAGARFCDILDNAHSLPLHVAVELGLPALLLALVALGVAVWRAAPWREADPARQLAWAVLALIGIHSLLEYPLWYGPFQLAAGLCIGLLWPGRQPEAAPPARTWARGAVAAAAVVLLYALWDYRRVSQIYLPAEERLAPWRDDTADHVARSRLFSQQARFALLTIAQLSRDNAQWTLDTAEAVLHYSPEPKIAEKAIESATMLGEDDRAVLHLARYRAAFPQAYSDWASRNGLR</sequence>
<feature type="transmembrane region" description="Helical" evidence="5">
    <location>
        <begin position="112"/>
        <end position="133"/>
    </location>
</feature>
<feature type="transmembrane region" description="Helical" evidence="5">
    <location>
        <begin position="205"/>
        <end position="222"/>
    </location>
</feature>